<dbReference type="EMBL" id="RKLP01000005">
    <property type="protein sequence ID" value="RVW09365.1"/>
    <property type="molecule type" value="Genomic_DNA"/>
</dbReference>
<dbReference type="GO" id="GO:0045454">
    <property type="term" value="P:cell redox homeostasis"/>
    <property type="evidence" value="ECO:0007669"/>
    <property type="project" value="TreeGrafter"/>
</dbReference>
<dbReference type="GO" id="GO:0047134">
    <property type="term" value="F:protein-disulfide reductase [NAD(P)H] activity"/>
    <property type="evidence" value="ECO:0007669"/>
    <property type="project" value="TreeGrafter"/>
</dbReference>
<comment type="cofactor">
    <cofactor evidence="12">
        <name>[4Fe-4S] cluster</name>
        <dbReference type="ChEBI" id="CHEBI:49883"/>
    </cofactor>
    <text evidence="12">Binds 1 [4Fe-4S] cluster per subunit. Following nitrosylation of the [4Fe-4S] cluster binds 1 [4Fe-8(NO)] cluster per subunit.</text>
</comment>
<dbReference type="PANTHER" id="PTHR38839">
    <property type="entry name" value="TRANSCRIPTIONAL REGULATOR WHID-RELATED"/>
    <property type="match status" value="1"/>
</dbReference>
<keyword evidence="6 12" id="KW-0408">Iron</keyword>
<dbReference type="GO" id="GO:0003677">
    <property type="term" value="F:DNA binding"/>
    <property type="evidence" value="ECO:0007669"/>
    <property type="project" value="UniProtKB-UniRule"/>
</dbReference>
<comment type="PTM">
    <text evidence="12">The Fe-S cluster can be nitrosylated by nitric oxide (NO).</text>
</comment>
<keyword evidence="5 12" id="KW-0479">Metal-binding</keyword>
<keyword evidence="10 12" id="KW-1015">Disulfide bond</keyword>
<proteinExistence type="inferred from homology"/>
<dbReference type="GO" id="GO:0005737">
    <property type="term" value="C:cytoplasm"/>
    <property type="evidence" value="ECO:0007669"/>
    <property type="project" value="UniProtKB-SubCell"/>
</dbReference>
<dbReference type="GO" id="GO:0046872">
    <property type="term" value="F:metal ion binding"/>
    <property type="evidence" value="ECO:0007669"/>
    <property type="project" value="UniProtKB-KW"/>
</dbReference>
<dbReference type="InterPro" id="IPR003482">
    <property type="entry name" value="Whib"/>
</dbReference>
<keyword evidence="9 12" id="KW-0238">DNA-binding</keyword>
<keyword evidence="7 12" id="KW-0411">Iron-sulfur</keyword>
<evidence type="ECO:0000256" key="6">
    <source>
        <dbReference type="ARBA" id="ARBA00023004"/>
    </source>
</evidence>
<sequence length="99" mass="11051">MTGIRPNLAPLADTWEWQQHGSCQGMNESIFFPPTGERGNARMMRERRAKAICASCPVLNTCLEHSLAVPEPFGVWGGVGESERAIMLRGRRVRNRRAA</sequence>
<feature type="binding site" evidence="12">
    <location>
        <position position="53"/>
    </location>
    <ligand>
        <name>[4Fe-4S] cluster</name>
        <dbReference type="ChEBI" id="CHEBI:49883"/>
    </ligand>
</feature>
<evidence type="ECO:0000256" key="12">
    <source>
        <dbReference type="HAMAP-Rule" id="MF_01479"/>
    </source>
</evidence>
<dbReference type="AlphaFoldDB" id="A0A3S3EAB9"/>
<evidence type="ECO:0000313" key="14">
    <source>
        <dbReference type="EMBL" id="RVW09365.1"/>
    </source>
</evidence>
<feature type="binding site" evidence="12">
    <location>
        <position position="56"/>
    </location>
    <ligand>
        <name>[4Fe-4S] cluster</name>
        <dbReference type="ChEBI" id="CHEBI:49883"/>
    </ligand>
</feature>
<evidence type="ECO:0000256" key="11">
    <source>
        <dbReference type="ARBA" id="ARBA00023163"/>
    </source>
</evidence>
<evidence type="ECO:0000313" key="15">
    <source>
        <dbReference type="Proteomes" id="UP000286208"/>
    </source>
</evidence>
<comment type="similarity">
    <text evidence="2 12">Belongs to the WhiB family.</text>
</comment>
<feature type="domain" description="4Fe-4S Wbl-type" evidence="13">
    <location>
        <begin position="22"/>
        <end position="86"/>
    </location>
</feature>
<dbReference type="OrthoDB" id="4954884at2"/>
<dbReference type="InterPro" id="IPR034768">
    <property type="entry name" value="4FE4S_WBL"/>
</dbReference>
<dbReference type="RefSeq" id="WP_127916166.1">
    <property type="nucleotide sequence ID" value="NZ_RKLP01000005.1"/>
</dbReference>
<protein>
    <recommendedName>
        <fullName evidence="12">Transcriptional regulator WhiB</fullName>
    </recommendedName>
</protein>
<dbReference type="GO" id="GO:0051539">
    <property type="term" value="F:4 iron, 4 sulfur cluster binding"/>
    <property type="evidence" value="ECO:0007669"/>
    <property type="project" value="UniProtKB-UniRule"/>
</dbReference>
<evidence type="ECO:0000256" key="2">
    <source>
        <dbReference type="ARBA" id="ARBA00006597"/>
    </source>
</evidence>
<keyword evidence="15" id="KW-1185">Reference proteome</keyword>
<keyword evidence="8 12" id="KW-0805">Transcription regulation</keyword>
<organism evidence="14 15">
    <name type="scientific">Prescottella agglutinans</name>
    <dbReference type="NCBI Taxonomy" id="1644129"/>
    <lineage>
        <taxon>Bacteria</taxon>
        <taxon>Bacillati</taxon>
        <taxon>Actinomycetota</taxon>
        <taxon>Actinomycetes</taxon>
        <taxon>Mycobacteriales</taxon>
        <taxon>Nocardiaceae</taxon>
        <taxon>Prescottella</taxon>
    </lineage>
</organism>
<comment type="caution">
    <text evidence="14">The sequence shown here is derived from an EMBL/GenBank/DDBJ whole genome shotgun (WGS) entry which is preliminary data.</text>
</comment>
<comment type="function">
    <text evidence="12">Acts as a transcriptional regulator. Probably redox-responsive. The apo- but not holo-form probably binds DNA.</text>
</comment>
<evidence type="ECO:0000256" key="9">
    <source>
        <dbReference type="ARBA" id="ARBA00023125"/>
    </source>
</evidence>
<feature type="binding site" evidence="12">
    <location>
        <position position="23"/>
    </location>
    <ligand>
        <name>[4Fe-4S] cluster</name>
        <dbReference type="ChEBI" id="CHEBI:49883"/>
    </ligand>
</feature>
<evidence type="ECO:0000259" key="13">
    <source>
        <dbReference type="PROSITE" id="PS51674"/>
    </source>
</evidence>
<name>A0A3S3EAB9_9NOCA</name>
<dbReference type="Proteomes" id="UP000286208">
    <property type="component" value="Unassembled WGS sequence"/>
</dbReference>
<evidence type="ECO:0000256" key="1">
    <source>
        <dbReference type="ARBA" id="ARBA00004496"/>
    </source>
</evidence>
<comment type="subcellular location">
    <subcellularLocation>
        <location evidence="1 12">Cytoplasm</location>
    </subcellularLocation>
</comment>
<dbReference type="HAMAP" id="MF_01479">
    <property type="entry name" value="WhiB"/>
    <property type="match status" value="1"/>
</dbReference>
<dbReference type="GO" id="GO:0045892">
    <property type="term" value="P:negative regulation of DNA-templated transcription"/>
    <property type="evidence" value="ECO:0007669"/>
    <property type="project" value="TreeGrafter"/>
</dbReference>
<dbReference type="PANTHER" id="PTHR38839:SF5">
    <property type="entry name" value="TRANSCRIPTIONAL REGULATOR WHID"/>
    <property type="match status" value="1"/>
</dbReference>
<accession>A0A3S3EAB9</accession>
<evidence type="ECO:0000256" key="5">
    <source>
        <dbReference type="ARBA" id="ARBA00022723"/>
    </source>
</evidence>
<keyword evidence="4 12" id="KW-0963">Cytoplasm</keyword>
<gene>
    <name evidence="12" type="primary">whiB</name>
    <name evidence="14" type="ORF">EGT67_11250</name>
</gene>
<keyword evidence="11 12" id="KW-0804">Transcription</keyword>
<reference evidence="14 15" key="1">
    <citation type="submission" date="2018-11" db="EMBL/GenBank/DDBJ databases">
        <title>Rhodococcus spongicola sp. nov. and Rhodococcus xishaensis sp. nov. from marine sponges.</title>
        <authorList>
            <person name="Li L."/>
            <person name="Lin H.W."/>
        </authorList>
    </citation>
    <scope>NUCLEOTIDE SEQUENCE [LARGE SCALE GENOMIC DNA]</scope>
    <source>
        <strain evidence="14 15">CCTCC AB2014297</strain>
    </source>
</reference>
<evidence type="ECO:0000256" key="8">
    <source>
        <dbReference type="ARBA" id="ARBA00023015"/>
    </source>
</evidence>
<evidence type="ECO:0000256" key="4">
    <source>
        <dbReference type="ARBA" id="ARBA00022490"/>
    </source>
</evidence>
<comment type="PTM">
    <text evidence="12">Upon Fe-S cluster removal intramolecular disulfide bonds are formed.</text>
</comment>
<dbReference type="GO" id="GO:0035731">
    <property type="term" value="F:dinitrosyl-iron complex binding"/>
    <property type="evidence" value="ECO:0007669"/>
    <property type="project" value="UniProtKB-UniRule"/>
</dbReference>
<keyword evidence="3 12" id="KW-0004">4Fe-4S</keyword>
<feature type="binding site" evidence="12">
    <location>
        <position position="62"/>
    </location>
    <ligand>
        <name>[4Fe-4S] cluster</name>
        <dbReference type="ChEBI" id="CHEBI:49883"/>
    </ligand>
</feature>
<dbReference type="PROSITE" id="PS51674">
    <property type="entry name" value="4FE4S_WBL"/>
    <property type="match status" value="1"/>
</dbReference>
<evidence type="ECO:0000256" key="7">
    <source>
        <dbReference type="ARBA" id="ARBA00023014"/>
    </source>
</evidence>
<evidence type="ECO:0000256" key="3">
    <source>
        <dbReference type="ARBA" id="ARBA00022485"/>
    </source>
</evidence>
<evidence type="ECO:0000256" key="10">
    <source>
        <dbReference type="ARBA" id="ARBA00023157"/>
    </source>
</evidence>
<dbReference type="Pfam" id="PF02467">
    <property type="entry name" value="Whib"/>
    <property type="match status" value="1"/>
</dbReference>